<dbReference type="Pfam" id="PF06812">
    <property type="entry name" value="ImpA_N"/>
    <property type="match status" value="1"/>
</dbReference>
<dbReference type="RefSeq" id="WP_143856368.1">
    <property type="nucleotide sequence ID" value="NZ_CP041730.1"/>
</dbReference>
<dbReference type="EMBL" id="CP041730">
    <property type="protein sequence ID" value="QDQ25443.1"/>
    <property type="molecule type" value="Genomic_DNA"/>
</dbReference>
<dbReference type="Proteomes" id="UP000317550">
    <property type="component" value="Chromosome"/>
</dbReference>
<evidence type="ECO:0000313" key="2">
    <source>
        <dbReference type="EMBL" id="QDQ25443.1"/>
    </source>
</evidence>
<protein>
    <submittedName>
        <fullName evidence="2">Type VI secretion system protein TssA</fullName>
    </submittedName>
</protein>
<reference evidence="3" key="1">
    <citation type="submission" date="2019-07" db="EMBL/GenBank/DDBJ databases">
        <title>Chitinimonas sp. nov., isolated from Ny-Alesund, arctica soil.</title>
        <authorList>
            <person name="Xu Q."/>
            <person name="Peng F."/>
        </authorList>
    </citation>
    <scope>NUCLEOTIDE SEQUENCE [LARGE SCALE GENOMIC DNA]</scope>
    <source>
        <strain evidence="3">R3-44</strain>
    </source>
</reference>
<dbReference type="AlphaFoldDB" id="A0A516SBB7"/>
<keyword evidence="3" id="KW-1185">Reference proteome</keyword>
<dbReference type="PANTHER" id="PTHR37951:SF1">
    <property type="entry name" value="TYPE VI SECRETION SYSTEM COMPONENT TSSA1"/>
    <property type="match status" value="1"/>
</dbReference>
<dbReference type="OrthoDB" id="9771118at2"/>
<gene>
    <name evidence="2" type="primary">tssA</name>
    <name evidence="2" type="ORF">FNU76_03210</name>
</gene>
<proteinExistence type="predicted"/>
<dbReference type="KEGG" id="cari:FNU76_03210"/>
<accession>A0A516SBB7</accession>
<dbReference type="InterPro" id="IPR010657">
    <property type="entry name" value="ImpA_N"/>
</dbReference>
<organism evidence="2 3">
    <name type="scientific">Chitinimonas arctica</name>
    <dbReference type="NCBI Taxonomy" id="2594795"/>
    <lineage>
        <taxon>Bacteria</taxon>
        <taxon>Pseudomonadati</taxon>
        <taxon>Pseudomonadota</taxon>
        <taxon>Betaproteobacteria</taxon>
        <taxon>Neisseriales</taxon>
        <taxon>Chitinibacteraceae</taxon>
        <taxon>Chitinimonas</taxon>
    </lineage>
</organism>
<dbReference type="InterPro" id="IPR017740">
    <property type="entry name" value="TssA-like"/>
</dbReference>
<feature type="domain" description="ImpA N-terminal" evidence="1">
    <location>
        <begin position="10"/>
        <end position="132"/>
    </location>
</feature>
<evidence type="ECO:0000259" key="1">
    <source>
        <dbReference type="Pfam" id="PF06812"/>
    </source>
</evidence>
<dbReference type="PANTHER" id="PTHR37951">
    <property type="entry name" value="CYTOPLASMIC PROTEIN-RELATED"/>
    <property type="match status" value="1"/>
</dbReference>
<evidence type="ECO:0000313" key="3">
    <source>
        <dbReference type="Proteomes" id="UP000317550"/>
    </source>
</evidence>
<name>A0A516SBB7_9NEIS</name>
<dbReference type="NCBIfam" id="TIGR03363">
    <property type="entry name" value="VI_chp_8"/>
    <property type="match status" value="1"/>
</dbReference>
<sequence length="344" mass="36938">MPVLDIETLLQDISSDAPCGEDLEYHPDAIELNRLLQGKPEVEYGRTMQVAEGPDWQAVERLALALSGRSHDLRIAGQLCRALLHRHGMAGFADGLVLLEGLLARHWDQLHPQLDPDDALDPTARLNALLLLSNGAGMVAELRTVALADSRACGTVTLRDIDVIAGHLSLAEGAAQLSQAEIDAVCLDVALPSLAATATALSVCCDSIGRIEALLTERVGYGKALNFAVLHEALRRARSEIDHQLARRVDRTGPASAPALVDSVTDVVSEAPSRRPGEVSGRDDVLHMLEQICAYYERQEPSSPIPILLKRARRLVPMNFVEILADLAPESLGGIHQLGGTSPG</sequence>